<dbReference type="AlphaFoldDB" id="A0A1L7WMG8"/>
<dbReference type="EMBL" id="FJOG01000004">
    <property type="protein sequence ID" value="CZR53950.1"/>
    <property type="molecule type" value="Genomic_DNA"/>
</dbReference>
<dbReference type="CDD" id="cd05233">
    <property type="entry name" value="SDR_c"/>
    <property type="match status" value="1"/>
</dbReference>
<keyword evidence="2" id="KW-0521">NADP</keyword>
<dbReference type="InterPro" id="IPR036291">
    <property type="entry name" value="NAD(P)-bd_dom_sf"/>
</dbReference>
<evidence type="ECO:0000256" key="5">
    <source>
        <dbReference type="RuleBase" id="RU000363"/>
    </source>
</evidence>
<dbReference type="PANTHER" id="PTHR44196:SF1">
    <property type="entry name" value="DEHYDROGENASE_REDUCTASE SDR FAMILY MEMBER 7B"/>
    <property type="match status" value="1"/>
</dbReference>
<dbReference type="OrthoDB" id="1933717at2759"/>
<dbReference type="PRINTS" id="PR00081">
    <property type="entry name" value="GDHRDH"/>
</dbReference>
<proteinExistence type="inferred from homology"/>
<evidence type="ECO:0008006" key="8">
    <source>
        <dbReference type="Google" id="ProtNLM"/>
    </source>
</evidence>
<evidence type="ECO:0000256" key="1">
    <source>
        <dbReference type="ARBA" id="ARBA00006484"/>
    </source>
</evidence>
<dbReference type="Proteomes" id="UP000184330">
    <property type="component" value="Unassembled WGS sequence"/>
</dbReference>
<dbReference type="InterPro" id="IPR002347">
    <property type="entry name" value="SDR_fam"/>
</dbReference>
<dbReference type="PROSITE" id="PS00061">
    <property type="entry name" value="ADH_SHORT"/>
    <property type="match status" value="1"/>
</dbReference>
<organism evidence="6 7">
    <name type="scientific">Phialocephala subalpina</name>
    <dbReference type="NCBI Taxonomy" id="576137"/>
    <lineage>
        <taxon>Eukaryota</taxon>
        <taxon>Fungi</taxon>
        <taxon>Dikarya</taxon>
        <taxon>Ascomycota</taxon>
        <taxon>Pezizomycotina</taxon>
        <taxon>Leotiomycetes</taxon>
        <taxon>Helotiales</taxon>
        <taxon>Mollisiaceae</taxon>
        <taxon>Phialocephala</taxon>
        <taxon>Phialocephala fortinii species complex</taxon>
    </lineage>
</organism>
<dbReference type="Pfam" id="PF00106">
    <property type="entry name" value="adh_short"/>
    <property type="match status" value="1"/>
</dbReference>
<sequence length="300" mass="32702">MAMENPPDDFWVKKRQFTRTVYRDVYSAIDPTDPSNSQAGKIIVITGASKGLGRKAFVHSFAKANPKAIVIVARSSSALEEVRDEIHAINKDIQVLIVPTDLLIAESIAAMWAKVKETYGHADVLISNAGTCQTGPISDIPVEKWWINFETNVRAAFLLTQGFAELLGKERKGSIVNIVSAAAVVVFPGMSSYSMSKLAAIQLQACIAIEYPNITAIALHPGIVVTDMTLDYFIPFAKDTPALVGGVGVWLSTEKSSFLSGKYIESNWSVDELSERQNEIIQQGKLFVGLKGEFGSEQFA</sequence>
<dbReference type="Gene3D" id="3.40.50.720">
    <property type="entry name" value="NAD(P)-binding Rossmann-like Domain"/>
    <property type="match status" value="1"/>
</dbReference>
<dbReference type="PRINTS" id="PR00080">
    <property type="entry name" value="SDRFAMILY"/>
</dbReference>
<evidence type="ECO:0000256" key="2">
    <source>
        <dbReference type="ARBA" id="ARBA00022857"/>
    </source>
</evidence>
<name>A0A1L7WMG8_9HELO</name>
<dbReference type="InterPro" id="IPR020904">
    <property type="entry name" value="Sc_DH/Rdtase_CS"/>
</dbReference>
<dbReference type="GO" id="GO:0016491">
    <property type="term" value="F:oxidoreductase activity"/>
    <property type="evidence" value="ECO:0007669"/>
    <property type="project" value="UniProtKB-KW"/>
</dbReference>
<dbReference type="SUPFAM" id="SSF51735">
    <property type="entry name" value="NAD(P)-binding Rossmann-fold domains"/>
    <property type="match status" value="1"/>
</dbReference>
<dbReference type="STRING" id="576137.A0A1L7WMG8"/>
<dbReference type="GO" id="GO:0016020">
    <property type="term" value="C:membrane"/>
    <property type="evidence" value="ECO:0007669"/>
    <property type="project" value="TreeGrafter"/>
</dbReference>
<accession>A0A1L7WMG8</accession>
<evidence type="ECO:0000313" key="7">
    <source>
        <dbReference type="Proteomes" id="UP000184330"/>
    </source>
</evidence>
<protein>
    <recommendedName>
        <fullName evidence="8">Peroxisomal short-chain alcohol dehydrogenase</fullName>
    </recommendedName>
</protein>
<keyword evidence="3" id="KW-0560">Oxidoreductase</keyword>
<evidence type="ECO:0000256" key="3">
    <source>
        <dbReference type="ARBA" id="ARBA00023002"/>
    </source>
</evidence>
<comment type="similarity">
    <text evidence="1 5">Belongs to the short-chain dehydrogenases/reductases (SDR) family.</text>
</comment>
<evidence type="ECO:0000313" key="6">
    <source>
        <dbReference type="EMBL" id="CZR53950.1"/>
    </source>
</evidence>
<comment type="function">
    <text evidence="4">Putative oxidoreductase.</text>
</comment>
<keyword evidence="7" id="KW-1185">Reference proteome</keyword>
<dbReference type="PANTHER" id="PTHR44196">
    <property type="entry name" value="DEHYDROGENASE/REDUCTASE SDR FAMILY MEMBER 7B"/>
    <property type="match status" value="1"/>
</dbReference>
<reference evidence="6 7" key="1">
    <citation type="submission" date="2016-03" db="EMBL/GenBank/DDBJ databases">
        <authorList>
            <person name="Ploux O."/>
        </authorList>
    </citation>
    <scope>NUCLEOTIDE SEQUENCE [LARGE SCALE GENOMIC DNA]</scope>
    <source>
        <strain evidence="6 7">UAMH 11012</strain>
    </source>
</reference>
<evidence type="ECO:0000256" key="4">
    <source>
        <dbReference type="ARBA" id="ARBA00037096"/>
    </source>
</evidence>
<gene>
    <name evidence="6" type="ORF">PAC_03833</name>
</gene>